<evidence type="ECO:0000256" key="5">
    <source>
        <dbReference type="ARBA" id="ARBA00023014"/>
    </source>
</evidence>
<keyword evidence="4" id="KW-0408">Iron</keyword>
<evidence type="ECO:0000256" key="4">
    <source>
        <dbReference type="ARBA" id="ARBA00023004"/>
    </source>
</evidence>
<dbReference type="Proteomes" id="UP001165652">
    <property type="component" value="Unassembled WGS sequence"/>
</dbReference>
<evidence type="ECO:0000313" key="9">
    <source>
        <dbReference type="Proteomes" id="UP001165652"/>
    </source>
</evidence>
<accession>A0ABT5J632</accession>
<dbReference type="PANTHER" id="PTHR43273">
    <property type="entry name" value="ANAEROBIC SULFATASE-MATURATING ENZYME HOMOLOG ASLB-RELATED"/>
    <property type="match status" value="1"/>
</dbReference>
<dbReference type="InterPro" id="IPR013785">
    <property type="entry name" value="Aldolase_TIM"/>
</dbReference>
<evidence type="ECO:0000259" key="7">
    <source>
        <dbReference type="PROSITE" id="PS51918"/>
    </source>
</evidence>
<organism evidence="8 9">
    <name type="scientific">Rhodoplanes tepidamans</name>
    <name type="common">Rhodoplanes cryptolactis</name>
    <dbReference type="NCBI Taxonomy" id="200616"/>
    <lineage>
        <taxon>Bacteria</taxon>
        <taxon>Pseudomonadati</taxon>
        <taxon>Pseudomonadota</taxon>
        <taxon>Alphaproteobacteria</taxon>
        <taxon>Hyphomicrobiales</taxon>
        <taxon>Nitrobacteraceae</taxon>
        <taxon>Rhodoplanes</taxon>
    </lineage>
</organism>
<keyword evidence="9" id="KW-1185">Reference proteome</keyword>
<comment type="cofactor">
    <cofactor evidence="1">
        <name>[4Fe-4S] cluster</name>
        <dbReference type="ChEBI" id="CHEBI:49883"/>
    </cofactor>
</comment>
<dbReference type="PROSITE" id="PS51918">
    <property type="entry name" value="RADICAL_SAM"/>
    <property type="match status" value="1"/>
</dbReference>
<evidence type="ECO:0000313" key="8">
    <source>
        <dbReference type="EMBL" id="MDC7784759.1"/>
    </source>
</evidence>
<dbReference type="EMBL" id="JAQQLI010000003">
    <property type="protein sequence ID" value="MDC7784759.1"/>
    <property type="molecule type" value="Genomic_DNA"/>
</dbReference>
<dbReference type="SFLD" id="SFLDS00029">
    <property type="entry name" value="Radical_SAM"/>
    <property type="match status" value="1"/>
</dbReference>
<evidence type="ECO:0000256" key="2">
    <source>
        <dbReference type="ARBA" id="ARBA00022691"/>
    </source>
</evidence>
<dbReference type="NCBIfam" id="TIGR04085">
    <property type="entry name" value="rSAM_more_4Fe4S"/>
    <property type="match status" value="1"/>
</dbReference>
<keyword evidence="2" id="KW-0949">S-adenosyl-L-methionine</keyword>
<dbReference type="InterPro" id="IPR007197">
    <property type="entry name" value="rSAM"/>
</dbReference>
<dbReference type="InterPro" id="IPR023885">
    <property type="entry name" value="4Fe4S-binding_SPASM_dom"/>
</dbReference>
<dbReference type="PANTHER" id="PTHR43273:SF3">
    <property type="entry name" value="ANAEROBIC SULFATASE-MATURATING ENZYME HOMOLOG ASLB-RELATED"/>
    <property type="match status" value="1"/>
</dbReference>
<feature type="domain" description="Radical SAM core" evidence="7">
    <location>
        <begin position="59"/>
        <end position="282"/>
    </location>
</feature>
<dbReference type="Gene3D" id="3.20.20.70">
    <property type="entry name" value="Aldolase class I"/>
    <property type="match status" value="1"/>
</dbReference>
<name>A0ABT5J632_RHOTP</name>
<evidence type="ECO:0000256" key="3">
    <source>
        <dbReference type="ARBA" id="ARBA00022723"/>
    </source>
</evidence>
<comment type="similarity">
    <text evidence="6">Belongs to the radical SAM superfamily. Anaerobic sulfatase-maturating enzyme family.</text>
</comment>
<sequence>MPVYEFVLEDRDGQRQSLFYDNHTSRLTNEKGEEVLTPESFQQLEHKPVERVSPETPGRKVRNPKRLRIQLGLKCNYACSYCLQAANIGDAEDTNIEDAERFFRNLDLWLEGAPKRIEFWGGEPLVYWRKIKYLLPRLAEKFPGVDFLIVTNGSLIHQDFIDHVVRYDVQVAISHDGPGQHVRGPDPLDDPEKFEMIRRLMELRPGRFSFNTVLHSENRDLFAIADFFDSRFGPGTPIGLEGVALTIENEQGEGHARPFTDQEYRELVNNIAMAMAYGLGERFGTLNGGSMMWIRSIAERRPAASLGQKCGMDLPDQLAVDLRGNVMTCQNTGAKGKHRIGHVSRMEDVRLNTAWHWSFRDECSSCPVLQLCRGSCMYTSEANWFYTCQNEYHYNMGILAGTLMRMTGMVLREIKGDIVRPTLPEAGE</sequence>
<dbReference type="InterPro" id="IPR058240">
    <property type="entry name" value="rSAM_sf"/>
</dbReference>
<dbReference type="InterPro" id="IPR023867">
    <property type="entry name" value="Sulphatase_maturase_rSAM"/>
</dbReference>
<comment type="caution">
    <text evidence="8">The sequence shown here is derived from an EMBL/GenBank/DDBJ whole genome shotgun (WGS) entry which is preliminary data.</text>
</comment>
<reference evidence="8" key="2">
    <citation type="submission" date="2023-02" db="EMBL/GenBank/DDBJ databases">
        <authorList>
            <person name="Rayyan A."/>
            <person name="Meyer T."/>
            <person name="Kyndt J.A."/>
        </authorList>
    </citation>
    <scope>NUCLEOTIDE SEQUENCE</scope>
    <source>
        <strain evidence="8">DSM 9987</strain>
    </source>
</reference>
<evidence type="ECO:0000256" key="1">
    <source>
        <dbReference type="ARBA" id="ARBA00001966"/>
    </source>
</evidence>
<reference evidence="8" key="1">
    <citation type="journal article" date="2023" name="Microbiol Resour">
        <title>Genome Sequences of Rhodoplanes serenus and Two Thermotolerant Strains, Rhodoplanes tepidamans and 'Rhodoplanes cryptolactis,' Further Refine the Genus.</title>
        <authorList>
            <person name="Rayyan A.A."/>
            <person name="Kyndt J.A."/>
        </authorList>
    </citation>
    <scope>NUCLEOTIDE SEQUENCE</scope>
    <source>
        <strain evidence="8">DSM 9987</strain>
    </source>
</reference>
<protein>
    <submittedName>
        <fullName evidence="8">Radical SAM protein</fullName>
    </submittedName>
</protein>
<dbReference type="Pfam" id="PF04055">
    <property type="entry name" value="Radical_SAM"/>
    <property type="match status" value="1"/>
</dbReference>
<keyword evidence="3" id="KW-0479">Metal-binding</keyword>
<gene>
    <name evidence="8" type="ORF">PQJ73_03605</name>
</gene>
<dbReference type="CDD" id="cd01335">
    <property type="entry name" value="Radical_SAM"/>
    <property type="match status" value="1"/>
</dbReference>
<proteinExistence type="inferred from homology"/>
<evidence type="ECO:0000256" key="6">
    <source>
        <dbReference type="ARBA" id="ARBA00023601"/>
    </source>
</evidence>
<dbReference type="RefSeq" id="WP_272775605.1">
    <property type="nucleotide sequence ID" value="NZ_JAQQLI010000003.1"/>
</dbReference>
<dbReference type="SFLD" id="SFLDG01067">
    <property type="entry name" value="SPASM/twitch_domain_containing"/>
    <property type="match status" value="1"/>
</dbReference>
<dbReference type="SUPFAM" id="SSF102114">
    <property type="entry name" value="Radical SAM enzymes"/>
    <property type="match status" value="1"/>
</dbReference>
<keyword evidence="5" id="KW-0411">Iron-sulfur</keyword>